<dbReference type="Proteomes" id="UP000269154">
    <property type="component" value="Unassembled WGS sequence"/>
</dbReference>
<proteinExistence type="predicted"/>
<comment type="caution">
    <text evidence="2">The sequence shown here is derived from an EMBL/GenBank/DDBJ whole genome shotgun (WGS) entry which is preliminary data.</text>
</comment>
<dbReference type="Pfam" id="PF20530">
    <property type="entry name" value="DUF6745"/>
    <property type="match status" value="1"/>
</dbReference>
<reference evidence="2 3" key="1">
    <citation type="journal article" date="2018" name="ACS Chem. Biol.">
        <title>Ketoreductase domain dysfunction expands chemodiversity: malyngamide biosynthesis in the cyanobacterium Okeania hirsuta.</title>
        <authorList>
            <person name="Moss N.A."/>
            <person name="Leao T."/>
            <person name="Rankin M."/>
            <person name="McCullough T.M."/>
            <person name="Qu P."/>
            <person name="Korobeynikov A."/>
            <person name="Smith J.L."/>
            <person name="Gerwick L."/>
            <person name="Gerwick W.H."/>
        </authorList>
    </citation>
    <scope>NUCLEOTIDE SEQUENCE [LARGE SCALE GENOMIC DNA]</scope>
    <source>
        <strain evidence="2 3">PAB10Feb10-1</strain>
    </source>
</reference>
<evidence type="ECO:0000313" key="2">
    <source>
        <dbReference type="EMBL" id="RQH30790.1"/>
    </source>
</evidence>
<gene>
    <name evidence="2" type="ORF">D5R40_23630</name>
</gene>
<feature type="domain" description="DUF6745" evidence="1">
    <location>
        <begin position="181"/>
        <end position="360"/>
    </location>
</feature>
<dbReference type="InterPro" id="IPR046633">
    <property type="entry name" value="DUF6745"/>
</dbReference>
<dbReference type="EMBL" id="RCBY01000173">
    <property type="protein sequence ID" value="RQH30790.1"/>
    <property type="molecule type" value="Genomic_DNA"/>
</dbReference>
<evidence type="ECO:0000259" key="1">
    <source>
        <dbReference type="Pfam" id="PF20530"/>
    </source>
</evidence>
<keyword evidence="3" id="KW-1185">Reference proteome</keyword>
<sequence length="364" mass="42876">MITKLTPDQETLIPVYRKKWHTIAHSTQPINRQKATKAIQLAYNLMGDPNPEILFCESPYAAFDTLLSVIWQRWESKDDYGHRHIFGDRWQLLREQLKLQITDKLCEEIDSKIREDTNSSLTEESLKPEDLWSHILYSQIEEKWQEIVSDISIKLLCLWSYPIPTELWSSYVAWIDFCISVINCDYNSDDWQVLESIVRNCGWIYPLRHLCIICDRPRKLFLDDEYRPHAEGTPAIEFADGYSLYANHGVRLPEEYGIFSPQKWEAKWLLSTKNAELRRVLIQEIGYEKICQDLQTLEIDTWQEYTLLRIDDDADIEPILILKMICPSTGNIHTLRVPPDINSAKEAISWVNWGIYPEEFYIQT</sequence>
<name>A0A3N6P6G5_9CYAN</name>
<accession>A0A3N6P6G5</accession>
<dbReference type="OrthoDB" id="489446at2"/>
<organism evidence="2 3">
    <name type="scientific">Okeania hirsuta</name>
    <dbReference type="NCBI Taxonomy" id="1458930"/>
    <lineage>
        <taxon>Bacteria</taxon>
        <taxon>Bacillati</taxon>
        <taxon>Cyanobacteriota</taxon>
        <taxon>Cyanophyceae</taxon>
        <taxon>Oscillatoriophycideae</taxon>
        <taxon>Oscillatoriales</taxon>
        <taxon>Microcoleaceae</taxon>
        <taxon>Okeania</taxon>
    </lineage>
</organism>
<evidence type="ECO:0000313" key="3">
    <source>
        <dbReference type="Proteomes" id="UP000269154"/>
    </source>
</evidence>
<protein>
    <recommendedName>
        <fullName evidence="1">DUF6745 domain-containing protein</fullName>
    </recommendedName>
</protein>
<dbReference type="AlphaFoldDB" id="A0A3N6P6G5"/>